<evidence type="ECO:0000256" key="1">
    <source>
        <dbReference type="SAM" id="MobiDB-lite"/>
    </source>
</evidence>
<dbReference type="HOGENOM" id="CLU_1817793_0_0_1"/>
<feature type="region of interest" description="Disordered" evidence="1">
    <location>
        <begin position="1"/>
        <end position="33"/>
    </location>
</feature>
<gene>
    <name evidence="2" type="primary">Dper\GL26346</name>
    <name evidence="2" type="ORF">Dper_GL26346</name>
</gene>
<feature type="compositionally biased region" description="Polar residues" evidence="1">
    <location>
        <begin position="1"/>
        <end position="16"/>
    </location>
</feature>
<dbReference type="AlphaFoldDB" id="B4GT74"/>
<protein>
    <submittedName>
        <fullName evidence="2">GL26346</fullName>
    </submittedName>
</protein>
<keyword evidence="3" id="KW-1185">Reference proteome</keyword>
<evidence type="ECO:0000313" key="2">
    <source>
        <dbReference type="EMBL" id="EDW25583.1"/>
    </source>
</evidence>
<proteinExistence type="predicted"/>
<reference evidence="2 3" key="1">
    <citation type="journal article" date="2007" name="Nature">
        <title>Evolution of genes and genomes on the Drosophila phylogeny.</title>
        <authorList>
            <consortium name="Drosophila 12 Genomes Consortium"/>
            <person name="Clark A.G."/>
            <person name="Eisen M.B."/>
            <person name="Smith D.R."/>
            <person name="Bergman C.M."/>
            <person name="Oliver B."/>
            <person name="Markow T.A."/>
            <person name="Kaufman T.C."/>
            <person name="Kellis M."/>
            <person name="Gelbart W."/>
            <person name="Iyer V.N."/>
            <person name="Pollard D.A."/>
            <person name="Sackton T.B."/>
            <person name="Larracuente A.M."/>
            <person name="Singh N.D."/>
            <person name="Abad J.P."/>
            <person name="Abt D.N."/>
            <person name="Adryan B."/>
            <person name="Aguade M."/>
            <person name="Akashi H."/>
            <person name="Anderson W.W."/>
            <person name="Aquadro C.F."/>
            <person name="Ardell D.H."/>
            <person name="Arguello R."/>
            <person name="Artieri C.G."/>
            <person name="Barbash D.A."/>
            <person name="Barker D."/>
            <person name="Barsanti P."/>
            <person name="Batterham P."/>
            <person name="Batzoglou S."/>
            <person name="Begun D."/>
            <person name="Bhutkar A."/>
            <person name="Blanco E."/>
            <person name="Bosak S.A."/>
            <person name="Bradley R.K."/>
            <person name="Brand A.D."/>
            <person name="Brent M.R."/>
            <person name="Brooks A.N."/>
            <person name="Brown R.H."/>
            <person name="Butlin R.K."/>
            <person name="Caggese C."/>
            <person name="Calvi B.R."/>
            <person name="Bernardo de Carvalho A."/>
            <person name="Caspi A."/>
            <person name="Castrezana S."/>
            <person name="Celniker S.E."/>
            <person name="Chang J.L."/>
            <person name="Chapple C."/>
            <person name="Chatterji S."/>
            <person name="Chinwalla A."/>
            <person name="Civetta A."/>
            <person name="Clifton S.W."/>
            <person name="Comeron J.M."/>
            <person name="Costello J.C."/>
            <person name="Coyne J.A."/>
            <person name="Daub J."/>
            <person name="David R.G."/>
            <person name="Delcher A.L."/>
            <person name="Delehaunty K."/>
            <person name="Do C.B."/>
            <person name="Ebling H."/>
            <person name="Edwards K."/>
            <person name="Eickbush T."/>
            <person name="Evans J.D."/>
            <person name="Filipski A."/>
            <person name="Findeiss S."/>
            <person name="Freyhult E."/>
            <person name="Fulton L."/>
            <person name="Fulton R."/>
            <person name="Garcia A.C."/>
            <person name="Gardiner A."/>
            <person name="Garfield D.A."/>
            <person name="Garvin B.E."/>
            <person name="Gibson G."/>
            <person name="Gilbert D."/>
            <person name="Gnerre S."/>
            <person name="Godfrey J."/>
            <person name="Good R."/>
            <person name="Gotea V."/>
            <person name="Gravely B."/>
            <person name="Greenberg A.J."/>
            <person name="Griffiths-Jones S."/>
            <person name="Gross S."/>
            <person name="Guigo R."/>
            <person name="Gustafson E.A."/>
            <person name="Haerty W."/>
            <person name="Hahn M.W."/>
            <person name="Halligan D.L."/>
            <person name="Halpern A.L."/>
            <person name="Halter G.M."/>
            <person name="Han M.V."/>
            <person name="Heger A."/>
            <person name="Hillier L."/>
            <person name="Hinrichs A.S."/>
            <person name="Holmes I."/>
            <person name="Hoskins R.A."/>
            <person name="Hubisz M.J."/>
            <person name="Hultmark D."/>
            <person name="Huntley M.A."/>
            <person name="Jaffe D.B."/>
            <person name="Jagadeeshan S."/>
            <person name="Jeck W.R."/>
            <person name="Johnson J."/>
            <person name="Jones C.D."/>
            <person name="Jordan W.C."/>
            <person name="Karpen G.H."/>
            <person name="Kataoka E."/>
            <person name="Keightley P.D."/>
            <person name="Kheradpour P."/>
            <person name="Kirkness E.F."/>
            <person name="Koerich L.B."/>
            <person name="Kristiansen K."/>
            <person name="Kudrna D."/>
            <person name="Kulathinal R.J."/>
            <person name="Kumar S."/>
            <person name="Kwok R."/>
            <person name="Lander E."/>
            <person name="Langley C.H."/>
            <person name="Lapoint R."/>
            <person name="Lazzaro B.P."/>
            <person name="Lee S.J."/>
            <person name="Levesque L."/>
            <person name="Li R."/>
            <person name="Lin C.F."/>
            <person name="Lin M.F."/>
            <person name="Lindblad-Toh K."/>
            <person name="Llopart A."/>
            <person name="Long M."/>
            <person name="Low L."/>
            <person name="Lozovsky E."/>
            <person name="Lu J."/>
            <person name="Luo M."/>
            <person name="Machado C.A."/>
            <person name="Makalowski W."/>
            <person name="Marzo M."/>
            <person name="Matsuda M."/>
            <person name="Matzkin L."/>
            <person name="McAllister B."/>
            <person name="McBride C.S."/>
            <person name="McKernan B."/>
            <person name="McKernan K."/>
            <person name="Mendez-Lago M."/>
            <person name="Minx P."/>
            <person name="Mollenhauer M.U."/>
            <person name="Montooth K."/>
            <person name="Mount S.M."/>
            <person name="Mu X."/>
            <person name="Myers E."/>
            <person name="Negre B."/>
            <person name="Newfeld S."/>
            <person name="Nielsen R."/>
            <person name="Noor M.A."/>
            <person name="O'Grady P."/>
            <person name="Pachter L."/>
            <person name="Papaceit M."/>
            <person name="Parisi M.J."/>
            <person name="Parisi M."/>
            <person name="Parts L."/>
            <person name="Pedersen J.S."/>
            <person name="Pesole G."/>
            <person name="Phillippy A.M."/>
            <person name="Ponting C.P."/>
            <person name="Pop M."/>
            <person name="Porcelli D."/>
            <person name="Powell J.R."/>
            <person name="Prohaska S."/>
            <person name="Pruitt K."/>
            <person name="Puig M."/>
            <person name="Quesneville H."/>
            <person name="Ram K.R."/>
            <person name="Rand D."/>
            <person name="Rasmussen M.D."/>
            <person name="Reed L.K."/>
            <person name="Reenan R."/>
            <person name="Reily A."/>
            <person name="Remington K.A."/>
            <person name="Rieger T.T."/>
            <person name="Ritchie M.G."/>
            <person name="Robin C."/>
            <person name="Rogers Y.H."/>
            <person name="Rohde C."/>
            <person name="Rozas J."/>
            <person name="Rubenfield M.J."/>
            <person name="Ruiz A."/>
            <person name="Russo S."/>
            <person name="Salzberg S.L."/>
            <person name="Sanchez-Gracia A."/>
            <person name="Saranga D.J."/>
            <person name="Sato H."/>
            <person name="Schaeffer S.W."/>
            <person name="Schatz M.C."/>
            <person name="Schlenke T."/>
            <person name="Schwartz R."/>
            <person name="Segarra C."/>
            <person name="Singh R.S."/>
            <person name="Sirot L."/>
            <person name="Sirota M."/>
            <person name="Sisneros N.B."/>
            <person name="Smith C.D."/>
            <person name="Smith T.F."/>
            <person name="Spieth J."/>
            <person name="Stage D.E."/>
            <person name="Stark A."/>
            <person name="Stephan W."/>
            <person name="Strausberg R.L."/>
            <person name="Strempel S."/>
            <person name="Sturgill D."/>
            <person name="Sutton G."/>
            <person name="Sutton G.G."/>
            <person name="Tao W."/>
            <person name="Teichmann S."/>
            <person name="Tobari Y.N."/>
            <person name="Tomimura Y."/>
            <person name="Tsolas J.M."/>
            <person name="Valente V.L."/>
            <person name="Venter E."/>
            <person name="Venter J.C."/>
            <person name="Vicario S."/>
            <person name="Vieira F.G."/>
            <person name="Vilella A.J."/>
            <person name="Villasante A."/>
            <person name="Walenz B."/>
            <person name="Wang J."/>
            <person name="Wasserman M."/>
            <person name="Watts T."/>
            <person name="Wilson D."/>
            <person name="Wilson R.K."/>
            <person name="Wing R.A."/>
            <person name="Wolfner M.F."/>
            <person name="Wong A."/>
            <person name="Wong G.K."/>
            <person name="Wu C.I."/>
            <person name="Wu G."/>
            <person name="Yamamoto D."/>
            <person name="Yang H.P."/>
            <person name="Yang S.P."/>
            <person name="Yorke J.A."/>
            <person name="Yoshida K."/>
            <person name="Zdobnov E."/>
            <person name="Zhang P."/>
            <person name="Zhang Y."/>
            <person name="Zimin A.V."/>
            <person name="Baldwin J."/>
            <person name="Abdouelleil A."/>
            <person name="Abdulkadir J."/>
            <person name="Abebe A."/>
            <person name="Abera B."/>
            <person name="Abreu J."/>
            <person name="Acer S.C."/>
            <person name="Aftuck L."/>
            <person name="Alexander A."/>
            <person name="An P."/>
            <person name="Anderson E."/>
            <person name="Anderson S."/>
            <person name="Arachi H."/>
            <person name="Azer M."/>
            <person name="Bachantsang P."/>
            <person name="Barry A."/>
            <person name="Bayul T."/>
            <person name="Berlin A."/>
            <person name="Bessette D."/>
            <person name="Bloom T."/>
            <person name="Blye J."/>
            <person name="Boguslavskiy L."/>
            <person name="Bonnet C."/>
            <person name="Boukhgalter B."/>
            <person name="Bourzgui I."/>
            <person name="Brown A."/>
            <person name="Cahill P."/>
            <person name="Channer S."/>
            <person name="Cheshatsang Y."/>
            <person name="Chuda L."/>
            <person name="Citroen M."/>
            <person name="Collymore A."/>
            <person name="Cooke P."/>
            <person name="Costello M."/>
            <person name="D'Aco K."/>
            <person name="Daza R."/>
            <person name="De Haan G."/>
            <person name="DeGray S."/>
            <person name="DeMaso C."/>
            <person name="Dhargay N."/>
            <person name="Dooley K."/>
            <person name="Dooley E."/>
            <person name="Doricent M."/>
            <person name="Dorje P."/>
            <person name="Dorjee K."/>
            <person name="Dupes A."/>
            <person name="Elong R."/>
            <person name="Falk J."/>
            <person name="Farina A."/>
            <person name="Faro S."/>
            <person name="Ferguson D."/>
            <person name="Fisher S."/>
            <person name="Foley C.D."/>
            <person name="Franke A."/>
            <person name="Friedrich D."/>
            <person name="Gadbois L."/>
            <person name="Gearin G."/>
            <person name="Gearin C.R."/>
            <person name="Giannoukos G."/>
            <person name="Goode T."/>
            <person name="Graham J."/>
            <person name="Grandbois E."/>
            <person name="Grewal S."/>
            <person name="Gyaltsen K."/>
            <person name="Hafez N."/>
            <person name="Hagos B."/>
            <person name="Hall J."/>
            <person name="Henson C."/>
            <person name="Hollinger A."/>
            <person name="Honan T."/>
            <person name="Huard M.D."/>
            <person name="Hughes L."/>
            <person name="Hurhula B."/>
            <person name="Husby M.E."/>
            <person name="Kamat A."/>
            <person name="Kanga B."/>
            <person name="Kashin S."/>
            <person name="Khazanovich D."/>
            <person name="Kisner P."/>
            <person name="Lance K."/>
            <person name="Lara M."/>
            <person name="Lee W."/>
            <person name="Lennon N."/>
            <person name="Letendre F."/>
            <person name="LeVine R."/>
            <person name="Lipovsky A."/>
            <person name="Liu X."/>
            <person name="Liu J."/>
            <person name="Liu S."/>
            <person name="Lokyitsang T."/>
            <person name="Lokyitsang Y."/>
            <person name="Lubonja R."/>
            <person name="Lui A."/>
            <person name="MacDonald P."/>
            <person name="Magnisalis V."/>
            <person name="Maru K."/>
            <person name="Matthews C."/>
            <person name="McCusker W."/>
            <person name="McDonough S."/>
            <person name="Mehta T."/>
            <person name="Meldrim J."/>
            <person name="Meneus L."/>
            <person name="Mihai O."/>
            <person name="Mihalev A."/>
            <person name="Mihova T."/>
            <person name="Mittelman R."/>
            <person name="Mlenga V."/>
            <person name="Montmayeur A."/>
            <person name="Mulrain L."/>
            <person name="Navidi A."/>
            <person name="Naylor J."/>
            <person name="Negash T."/>
            <person name="Nguyen T."/>
            <person name="Nguyen N."/>
            <person name="Nicol R."/>
            <person name="Norbu C."/>
            <person name="Norbu N."/>
            <person name="Novod N."/>
            <person name="O'Neill B."/>
            <person name="Osman S."/>
            <person name="Markiewicz E."/>
            <person name="Oyono O.L."/>
            <person name="Patti C."/>
            <person name="Phunkhang P."/>
            <person name="Pierre F."/>
            <person name="Priest M."/>
            <person name="Raghuraman S."/>
            <person name="Rege F."/>
            <person name="Reyes R."/>
            <person name="Rise C."/>
            <person name="Rogov P."/>
            <person name="Ross K."/>
            <person name="Ryan E."/>
            <person name="Settipalli S."/>
            <person name="Shea T."/>
            <person name="Sherpa N."/>
            <person name="Shi L."/>
            <person name="Shih D."/>
            <person name="Sparrow T."/>
            <person name="Spaulding J."/>
            <person name="Stalker J."/>
            <person name="Stange-Thomann N."/>
            <person name="Stavropoulos S."/>
            <person name="Stone C."/>
            <person name="Strader C."/>
            <person name="Tesfaye S."/>
            <person name="Thomson T."/>
            <person name="Thoulutsang Y."/>
            <person name="Thoulutsang D."/>
            <person name="Topham K."/>
            <person name="Topping I."/>
            <person name="Tsamla T."/>
            <person name="Vassiliev H."/>
            <person name="Vo A."/>
            <person name="Wangchuk T."/>
            <person name="Wangdi T."/>
            <person name="Weiand M."/>
            <person name="Wilkinson J."/>
            <person name="Wilson A."/>
            <person name="Yadav S."/>
            <person name="Young G."/>
            <person name="Yu Q."/>
            <person name="Zembek L."/>
            <person name="Zhong D."/>
            <person name="Zimmer A."/>
            <person name="Zwirko Z."/>
            <person name="Jaffe D.B."/>
            <person name="Alvarez P."/>
            <person name="Brockman W."/>
            <person name="Butler J."/>
            <person name="Chin C."/>
            <person name="Gnerre S."/>
            <person name="Grabherr M."/>
            <person name="Kleber M."/>
            <person name="Mauceli E."/>
            <person name="MacCallum I."/>
        </authorList>
    </citation>
    <scope>NUCLEOTIDE SEQUENCE [LARGE SCALE GENOMIC DNA]</scope>
    <source>
        <strain evidence="3">MSH-3 / Tucson 14011-0111.49</strain>
    </source>
</reference>
<sequence length="142" mass="16094">MDSLQKQHTGTVQAKGTLTPKPKEQQTQQPVSAGSCAGEVTFQRVPIVDGELKKWINFLKRPEMLDGKINFVSHLTYFQNEPFFIMIDEYHIPHLTFLPTPKWKVLAIAASNVSATAFQYLYIRVVPVTDEWRLGSKNMVGS</sequence>
<name>B4GT74_DROPE</name>
<dbReference type="EMBL" id="CH479189">
    <property type="protein sequence ID" value="EDW25583.1"/>
    <property type="molecule type" value="Genomic_DNA"/>
</dbReference>
<dbReference type="Proteomes" id="UP000008744">
    <property type="component" value="Unassembled WGS sequence"/>
</dbReference>
<evidence type="ECO:0000313" key="3">
    <source>
        <dbReference type="Proteomes" id="UP000008744"/>
    </source>
</evidence>
<accession>B4GT74</accession>
<organism evidence="3">
    <name type="scientific">Drosophila persimilis</name>
    <name type="common">Fruit fly</name>
    <dbReference type="NCBI Taxonomy" id="7234"/>
    <lineage>
        <taxon>Eukaryota</taxon>
        <taxon>Metazoa</taxon>
        <taxon>Ecdysozoa</taxon>
        <taxon>Arthropoda</taxon>
        <taxon>Hexapoda</taxon>
        <taxon>Insecta</taxon>
        <taxon>Pterygota</taxon>
        <taxon>Neoptera</taxon>
        <taxon>Endopterygota</taxon>
        <taxon>Diptera</taxon>
        <taxon>Brachycera</taxon>
        <taxon>Muscomorpha</taxon>
        <taxon>Ephydroidea</taxon>
        <taxon>Drosophilidae</taxon>
        <taxon>Drosophila</taxon>
        <taxon>Sophophora</taxon>
    </lineage>
</organism>